<evidence type="ECO:0000313" key="1">
    <source>
        <dbReference type="EMBL" id="KAI0060232.1"/>
    </source>
</evidence>
<sequence length="162" mass="17439">MRLDVASQNGEIDFGAGRSESLTPASTFKAFCTLVPLPPLLASQHLSRSSRKNSPRSLAESSGSPGRSGTTTHPAAASGDFNLLASRALGGSEAGTTRPLVTRVARWRVAGRPRQVPHRDLQVLLPRELIPRRALRVSLIPFSRGAPNCCNTPTRWSAQNYI</sequence>
<protein>
    <submittedName>
        <fullName evidence="1">Uncharacterized protein</fullName>
    </submittedName>
</protein>
<keyword evidence="2" id="KW-1185">Reference proteome</keyword>
<organism evidence="1 2">
    <name type="scientific">Artomyces pyxidatus</name>
    <dbReference type="NCBI Taxonomy" id="48021"/>
    <lineage>
        <taxon>Eukaryota</taxon>
        <taxon>Fungi</taxon>
        <taxon>Dikarya</taxon>
        <taxon>Basidiomycota</taxon>
        <taxon>Agaricomycotina</taxon>
        <taxon>Agaricomycetes</taxon>
        <taxon>Russulales</taxon>
        <taxon>Auriscalpiaceae</taxon>
        <taxon>Artomyces</taxon>
    </lineage>
</organism>
<dbReference type="EMBL" id="MU277220">
    <property type="protein sequence ID" value="KAI0060232.1"/>
    <property type="molecule type" value="Genomic_DNA"/>
</dbReference>
<gene>
    <name evidence="1" type="ORF">BV25DRAFT_969872</name>
</gene>
<proteinExistence type="predicted"/>
<dbReference type="Proteomes" id="UP000814140">
    <property type="component" value="Unassembled WGS sequence"/>
</dbReference>
<comment type="caution">
    <text evidence="1">The sequence shown here is derived from an EMBL/GenBank/DDBJ whole genome shotgun (WGS) entry which is preliminary data.</text>
</comment>
<accession>A0ACB8SVM4</accession>
<name>A0ACB8SVM4_9AGAM</name>
<evidence type="ECO:0000313" key="2">
    <source>
        <dbReference type="Proteomes" id="UP000814140"/>
    </source>
</evidence>
<reference evidence="1" key="1">
    <citation type="submission" date="2021-03" db="EMBL/GenBank/DDBJ databases">
        <authorList>
            <consortium name="DOE Joint Genome Institute"/>
            <person name="Ahrendt S."/>
            <person name="Looney B.P."/>
            <person name="Miyauchi S."/>
            <person name="Morin E."/>
            <person name="Drula E."/>
            <person name="Courty P.E."/>
            <person name="Chicoki N."/>
            <person name="Fauchery L."/>
            <person name="Kohler A."/>
            <person name="Kuo A."/>
            <person name="Labutti K."/>
            <person name="Pangilinan J."/>
            <person name="Lipzen A."/>
            <person name="Riley R."/>
            <person name="Andreopoulos W."/>
            <person name="He G."/>
            <person name="Johnson J."/>
            <person name="Barry K.W."/>
            <person name="Grigoriev I.V."/>
            <person name="Nagy L."/>
            <person name="Hibbett D."/>
            <person name="Henrissat B."/>
            <person name="Matheny P.B."/>
            <person name="Labbe J."/>
            <person name="Martin F."/>
        </authorList>
    </citation>
    <scope>NUCLEOTIDE SEQUENCE</scope>
    <source>
        <strain evidence="1">HHB10654</strain>
    </source>
</reference>
<reference evidence="1" key="2">
    <citation type="journal article" date="2022" name="New Phytol.">
        <title>Evolutionary transition to the ectomycorrhizal habit in the genomes of a hyperdiverse lineage of mushroom-forming fungi.</title>
        <authorList>
            <person name="Looney B."/>
            <person name="Miyauchi S."/>
            <person name="Morin E."/>
            <person name="Drula E."/>
            <person name="Courty P.E."/>
            <person name="Kohler A."/>
            <person name="Kuo A."/>
            <person name="LaButti K."/>
            <person name="Pangilinan J."/>
            <person name="Lipzen A."/>
            <person name="Riley R."/>
            <person name="Andreopoulos W."/>
            <person name="He G."/>
            <person name="Johnson J."/>
            <person name="Nolan M."/>
            <person name="Tritt A."/>
            <person name="Barry K.W."/>
            <person name="Grigoriev I.V."/>
            <person name="Nagy L.G."/>
            <person name="Hibbett D."/>
            <person name="Henrissat B."/>
            <person name="Matheny P.B."/>
            <person name="Labbe J."/>
            <person name="Martin F.M."/>
        </authorList>
    </citation>
    <scope>NUCLEOTIDE SEQUENCE</scope>
    <source>
        <strain evidence="1">HHB10654</strain>
    </source>
</reference>